<comment type="caution">
    <text evidence="1">The sequence shown here is derived from an EMBL/GenBank/DDBJ whole genome shotgun (WGS) entry which is preliminary data.</text>
</comment>
<organism evidence="1 2">
    <name type="scientific">Staurois parvus</name>
    <dbReference type="NCBI Taxonomy" id="386267"/>
    <lineage>
        <taxon>Eukaryota</taxon>
        <taxon>Metazoa</taxon>
        <taxon>Chordata</taxon>
        <taxon>Craniata</taxon>
        <taxon>Vertebrata</taxon>
        <taxon>Euteleostomi</taxon>
        <taxon>Amphibia</taxon>
        <taxon>Batrachia</taxon>
        <taxon>Anura</taxon>
        <taxon>Neobatrachia</taxon>
        <taxon>Ranoidea</taxon>
        <taxon>Ranidae</taxon>
        <taxon>Staurois</taxon>
    </lineage>
</organism>
<accession>A0ABN9GEJ3</accession>
<dbReference type="EMBL" id="CATNWA010018476">
    <property type="protein sequence ID" value="CAI9607569.1"/>
    <property type="molecule type" value="Genomic_DNA"/>
</dbReference>
<evidence type="ECO:0000313" key="1">
    <source>
        <dbReference type="EMBL" id="CAI9607569.1"/>
    </source>
</evidence>
<reference evidence="1" key="1">
    <citation type="submission" date="2023-05" db="EMBL/GenBank/DDBJ databases">
        <authorList>
            <person name="Stuckert A."/>
        </authorList>
    </citation>
    <scope>NUCLEOTIDE SEQUENCE</scope>
</reference>
<gene>
    <name evidence="1" type="ORF">SPARVUS_LOCUS13966604</name>
</gene>
<evidence type="ECO:0000313" key="2">
    <source>
        <dbReference type="Proteomes" id="UP001162483"/>
    </source>
</evidence>
<proteinExistence type="predicted"/>
<sequence>MGAAESMGCQSGFASMSGRTLGALWACVRILGDCGTLLVLTAAPNCTALLGLSTSPSDTAILV</sequence>
<keyword evidence="2" id="KW-1185">Reference proteome</keyword>
<name>A0ABN9GEJ3_9NEOB</name>
<dbReference type="Proteomes" id="UP001162483">
    <property type="component" value="Unassembled WGS sequence"/>
</dbReference>
<protein>
    <submittedName>
        <fullName evidence="1">Uncharacterized protein</fullName>
    </submittedName>
</protein>